<feature type="compositionally biased region" description="Polar residues" evidence="5">
    <location>
        <begin position="205"/>
        <end position="221"/>
    </location>
</feature>
<feature type="region of interest" description="Disordered" evidence="5">
    <location>
        <begin position="239"/>
        <end position="262"/>
    </location>
</feature>
<proteinExistence type="predicted"/>
<dbReference type="Proteomes" id="UP000559256">
    <property type="component" value="Unassembled WGS sequence"/>
</dbReference>
<protein>
    <recommendedName>
        <fullName evidence="1">receptor protein-tyrosine kinase</fullName>
        <ecNumber evidence="1">2.7.10.1</ecNumber>
    </recommendedName>
</protein>
<dbReference type="AlphaFoldDB" id="A0A8H5CIS7"/>
<organism evidence="7 8">
    <name type="scientific">Tetrapyrgos nigripes</name>
    <dbReference type="NCBI Taxonomy" id="182062"/>
    <lineage>
        <taxon>Eukaryota</taxon>
        <taxon>Fungi</taxon>
        <taxon>Dikarya</taxon>
        <taxon>Basidiomycota</taxon>
        <taxon>Agaricomycotina</taxon>
        <taxon>Agaricomycetes</taxon>
        <taxon>Agaricomycetidae</taxon>
        <taxon>Agaricales</taxon>
        <taxon>Marasmiineae</taxon>
        <taxon>Marasmiaceae</taxon>
        <taxon>Tetrapyrgos</taxon>
    </lineage>
</organism>
<feature type="region of interest" description="Disordered" evidence="5">
    <location>
        <begin position="292"/>
        <end position="321"/>
    </location>
</feature>
<keyword evidence="6" id="KW-1133">Transmembrane helix</keyword>
<keyword evidence="4" id="KW-0829">Tyrosine-protein kinase</keyword>
<comment type="caution">
    <text evidence="7">The sequence shown here is derived from an EMBL/GenBank/DDBJ whole genome shotgun (WGS) entry which is preliminary data.</text>
</comment>
<feature type="transmembrane region" description="Helical" evidence="6">
    <location>
        <begin position="142"/>
        <end position="164"/>
    </location>
</feature>
<evidence type="ECO:0000256" key="6">
    <source>
        <dbReference type="SAM" id="Phobius"/>
    </source>
</evidence>
<evidence type="ECO:0000256" key="4">
    <source>
        <dbReference type="ARBA" id="ARBA00023137"/>
    </source>
</evidence>
<dbReference type="InterPro" id="IPR044912">
    <property type="entry name" value="Egfr_JX_dom"/>
</dbReference>
<keyword evidence="2" id="KW-0808">Transferase</keyword>
<feature type="compositionally biased region" description="Low complexity" evidence="5">
    <location>
        <begin position="99"/>
        <end position="109"/>
    </location>
</feature>
<keyword evidence="3" id="KW-0418">Kinase</keyword>
<evidence type="ECO:0000313" key="7">
    <source>
        <dbReference type="EMBL" id="KAF5341573.1"/>
    </source>
</evidence>
<gene>
    <name evidence="7" type="ORF">D9758_014057</name>
</gene>
<reference evidence="7 8" key="1">
    <citation type="journal article" date="2020" name="ISME J.">
        <title>Uncovering the hidden diversity of litter-decomposition mechanisms in mushroom-forming fungi.</title>
        <authorList>
            <person name="Floudas D."/>
            <person name="Bentzer J."/>
            <person name="Ahren D."/>
            <person name="Johansson T."/>
            <person name="Persson P."/>
            <person name="Tunlid A."/>
        </authorList>
    </citation>
    <scope>NUCLEOTIDE SEQUENCE [LARGE SCALE GENOMIC DNA]</scope>
    <source>
        <strain evidence="7 8">CBS 291.85</strain>
    </source>
</reference>
<dbReference type="GO" id="GO:0004714">
    <property type="term" value="F:transmembrane receptor protein tyrosine kinase activity"/>
    <property type="evidence" value="ECO:0007669"/>
    <property type="project" value="UniProtKB-EC"/>
</dbReference>
<feature type="compositionally biased region" description="Low complexity" evidence="5">
    <location>
        <begin position="123"/>
        <end position="138"/>
    </location>
</feature>
<accession>A0A8H5CIS7</accession>
<feature type="region of interest" description="Disordered" evidence="5">
    <location>
        <begin position="99"/>
        <end position="138"/>
    </location>
</feature>
<feature type="region of interest" description="Disordered" evidence="5">
    <location>
        <begin position="188"/>
        <end position="225"/>
    </location>
</feature>
<feature type="compositionally biased region" description="Basic and acidic residues" evidence="5">
    <location>
        <begin position="294"/>
        <end position="303"/>
    </location>
</feature>
<evidence type="ECO:0000256" key="3">
    <source>
        <dbReference type="ARBA" id="ARBA00022777"/>
    </source>
</evidence>
<sequence length="321" mass="36046">MSQLRPLAFLRPKTTSTSPLPRSSKVWTGKRYQRLRYGFQESPQTGSKYWSDEICCSFTWNRTYVIKVWANISDPALGHPVDNSVAFAAALASTSSASLSMSSSPSTPSDIGPPSNNGTVPESSSTSPNNNNTTPPSNSKTIIVVGVVGGVAFCALILLGFWLWRRRRHRKRKQEEGLIKVRDPFNVQDSTSTSALHGPQKKHWTTNANGRQFRSVSTTQRQDLRRERDALQAELQRINSEIRRQDGNRNDSGQLQDDTEPRMRDCLHRIQARMDILTSEMAQMNRLMVPPSYVRDEGPETRGHGTTGMQISSSHKPRKHL</sequence>
<keyword evidence="6" id="KW-0472">Membrane</keyword>
<name>A0A8H5CIS7_9AGAR</name>
<evidence type="ECO:0000256" key="1">
    <source>
        <dbReference type="ARBA" id="ARBA00011902"/>
    </source>
</evidence>
<keyword evidence="8" id="KW-1185">Reference proteome</keyword>
<dbReference type="EMBL" id="JAACJM010000160">
    <property type="protein sequence ID" value="KAF5341573.1"/>
    <property type="molecule type" value="Genomic_DNA"/>
</dbReference>
<dbReference type="Gene3D" id="6.10.250.2930">
    <property type="match status" value="1"/>
</dbReference>
<dbReference type="EC" id="2.7.10.1" evidence="1"/>
<evidence type="ECO:0000256" key="5">
    <source>
        <dbReference type="SAM" id="MobiDB-lite"/>
    </source>
</evidence>
<keyword evidence="6" id="KW-0812">Transmembrane</keyword>
<evidence type="ECO:0000256" key="2">
    <source>
        <dbReference type="ARBA" id="ARBA00022679"/>
    </source>
</evidence>
<evidence type="ECO:0000313" key="8">
    <source>
        <dbReference type="Proteomes" id="UP000559256"/>
    </source>
</evidence>
<feature type="compositionally biased region" description="Basic and acidic residues" evidence="5">
    <location>
        <begin position="240"/>
        <end position="249"/>
    </location>
</feature>